<sequence length="66" mass="7914">MEQGPKRLPLKKTKVPWRLFSKEPDKIRSRNFIKFHIHEAHDNEFDLSPPVGNCSKQLFLYWHLIA</sequence>
<keyword evidence="2" id="KW-1185">Reference proteome</keyword>
<gene>
    <name evidence="1" type="ORF">CDAR_276131</name>
</gene>
<dbReference type="AlphaFoldDB" id="A0AAV4QM88"/>
<proteinExistence type="predicted"/>
<name>A0AAV4QM88_9ARAC</name>
<dbReference type="EMBL" id="BPLQ01004608">
    <property type="protein sequence ID" value="GIY09347.1"/>
    <property type="molecule type" value="Genomic_DNA"/>
</dbReference>
<dbReference type="Proteomes" id="UP001054837">
    <property type="component" value="Unassembled WGS sequence"/>
</dbReference>
<evidence type="ECO:0000313" key="2">
    <source>
        <dbReference type="Proteomes" id="UP001054837"/>
    </source>
</evidence>
<protein>
    <submittedName>
        <fullName evidence="1">Uncharacterized protein</fullName>
    </submittedName>
</protein>
<accession>A0AAV4QM88</accession>
<comment type="caution">
    <text evidence="1">The sequence shown here is derived from an EMBL/GenBank/DDBJ whole genome shotgun (WGS) entry which is preliminary data.</text>
</comment>
<reference evidence="1 2" key="1">
    <citation type="submission" date="2021-06" db="EMBL/GenBank/DDBJ databases">
        <title>Caerostris darwini draft genome.</title>
        <authorList>
            <person name="Kono N."/>
            <person name="Arakawa K."/>
        </authorList>
    </citation>
    <scope>NUCLEOTIDE SEQUENCE [LARGE SCALE GENOMIC DNA]</scope>
</reference>
<organism evidence="1 2">
    <name type="scientific">Caerostris darwini</name>
    <dbReference type="NCBI Taxonomy" id="1538125"/>
    <lineage>
        <taxon>Eukaryota</taxon>
        <taxon>Metazoa</taxon>
        <taxon>Ecdysozoa</taxon>
        <taxon>Arthropoda</taxon>
        <taxon>Chelicerata</taxon>
        <taxon>Arachnida</taxon>
        <taxon>Araneae</taxon>
        <taxon>Araneomorphae</taxon>
        <taxon>Entelegynae</taxon>
        <taxon>Araneoidea</taxon>
        <taxon>Araneidae</taxon>
        <taxon>Caerostris</taxon>
    </lineage>
</organism>
<evidence type="ECO:0000313" key="1">
    <source>
        <dbReference type="EMBL" id="GIY09347.1"/>
    </source>
</evidence>